<dbReference type="Gene3D" id="2.60.40.1180">
    <property type="entry name" value="Golgi alpha-mannosidase II"/>
    <property type="match status" value="1"/>
</dbReference>
<dbReference type="Pfam" id="PF23915">
    <property type="entry name" value="SusG_C"/>
    <property type="match status" value="1"/>
</dbReference>
<dbReference type="InterPro" id="IPR013780">
    <property type="entry name" value="Glyco_hydro_b"/>
</dbReference>
<dbReference type="PANTHER" id="PTHR10357">
    <property type="entry name" value="ALPHA-AMYLASE FAMILY MEMBER"/>
    <property type="match status" value="1"/>
</dbReference>
<keyword evidence="3" id="KW-0326">Glycosidase</keyword>
<evidence type="ECO:0000256" key="2">
    <source>
        <dbReference type="ARBA" id="ARBA00022801"/>
    </source>
</evidence>
<dbReference type="SUPFAM" id="SSF51445">
    <property type="entry name" value="(Trans)glycosidases"/>
    <property type="match status" value="1"/>
</dbReference>
<protein>
    <submittedName>
        <fullName evidence="5">Oligo-1,6-glucosidase</fullName>
    </submittedName>
</protein>
<dbReference type="FunFam" id="3.90.400.10:FF:000002">
    <property type="entry name" value="Sucrose isomerase"/>
    <property type="match status" value="1"/>
</dbReference>
<proteinExistence type="inferred from homology"/>
<evidence type="ECO:0000313" key="6">
    <source>
        <dbReference type="Proteomes" id="UP000199081"/>
    </source>
</evidence>
<dbReference type="Gene3D" id="3.20.20.80">
    <property type="entry name" value="Glycosidases"/>
    <property type="match status" value="1"/>
</dbReference>
<evidence type="ECO:0000313" key="5">
    <source>
        <dbReference type="EMBL" id="SEK31938.1"/>
    </source>
</evidence>
<dbReference type="Gene3D" id="3.90.400.10">
    <property type="entry name" value="Oligo-1,6-glucosidase, Domain 2"/>
    <property type="match status" value="1"/>
</dbReference>
<comment type="similarity">
    <text evidence="1">Belongs to the glycosyl hydrolase 13 family.</text>
</comment>
<dbReference type="EMBL" id="FNZU01000002">
    <property type="protein sequence ID" value="SEK31938.1"/>
    <property type="molecule type" value="Genomic_DNA"/>
</dbReference>
<dbReference type="PANTHER" id="PTHR10357:SF179">
    <property type="entry name" value="NEUTRAL AND BASIC AMINO ACID TRANSPORT PROTEIN RBAT"/>
    <property type="match status" value="1"/>
</dbReference>
<dbReference type="Proteomes" id="UP000199081">
    <property type="component" value="Unassembled WGS sequence"/>
</dbReference>
<name>A0A1H7G1F1_9LACT</name>
<accession>A0A1H7G1F1</accession>
<reference evidence="6" key="1">
    <citation type="submission" date="2016-10" db="EMBL/GenBank/DDBJ databases">
        <authorList>
            <person name="Varghese N."/>
            <person name="Submissions S."/>
        </authorList>
    </citation>
    <scope>NUCLEOTIDE SEQUENCE [LARGE SCALE GENOMIC DNA]</scope>
    <source>
        <strain evidence="6">DSM 19183</strain>
    </source>
</reference>
<dbReference type="SMART" id="SM00642">
    <property type="entry name" value="Aamy"/>
    <property type="match status" value="1"/>
</dbReference>
<dbReference type="STRING" id="426702.SAMN04488099_10227"/>
<dbReference type="InterPro" id="IPR006047">
    <property type="entry name" value="GH13_cat_dom"/>
</dbReference>
<gene>
    <name evidence="5" type="ORF">SAMN04488099_10227</name>
</gene>
<dbReference type="AlphaFoldDB" id="A0A1H7G1F1"/>
<sequence length="554" mass="64883">MNRQSWWEDAIIYQIYPMSFNDSTGNGIGDINGIKEKLDYIKSLGVNTLWVNPVVLSNHVDNGYDVIDYTKVDPLFGSEEDSRSFIEEAKKREFRLIFDFPLNHTSDQHPWFKSALKGKDDPYRDYYIWADSEGDPYPNNWTAGFGGPAWTKEMNGDQYYLHLFMEQMPDLNWDHEPLRKEMAEVINYWSDQGVDGVRMDAFIYIDIDKEFPEHPEDFGSAQEVSSNGKLIKEYLTEMNERINKEEKEIFMIGEATSADAERIHWYTNDNMVDKIISLQHFTDKEEDKIEDLPKEKQHVPLDMTKFKDMQKAFQETLSDKGGPILFWNNHDRPRAPQKYGDMEEYRDETAKTMATLLYLQRGIPIIYYGEEIGMNNAWFDDPGNVTDSGVREFYNSAREYGWSHEEAMKNINLTARDGSRGIMQWTDDKYAGFTDDADPWIKYNRERKYNVRDQEKDENSILHYYRKLLDLKKTNLFKDGDWSLDDETRENLYVYERTYQDQKGLVCCNFSSETETYQIKSSDFPGEMVLSVGEVDVTDTEITLGPYSSCVLVN</sequence>
<dbReference type="GO" id="GO:0009313">
    <property type="term" value="P:oligosaccharide catabolic process"/>
    <property type="evidence" value="ECO:0007669"/>
    <property type="project" value="TreeGrafter"/>
</dbReference>
<feature type="domain" description="Glycosyl hydrolase family 13 catalytic" evidence="4">
    <location>
        <begin position="14"/>
        <end position="420"/>
    </location>
</feature>
<evidence type="ECO:0000259" key="4">
    <source>
        <dbReference type="SMART" id="SM00642"/>
    </source>
</evidence>
<dbReference type="RefSeq" id="WP_091478623.1">
    <property type="nucleotide sequence ID" value="NZ_BJYC01000003.1"/>
</dbReference>
<dbReference type="GO" id="GO:0004556">
    <property type="term" value="F:alpha-amylase activity"/>
    <property type="evidence" value="ECO:0007669"/>
    <property type="project" value="TreeGrafter"/>
</dbReference>
<dbReference type="InterPro" id="IPR045857">
    <property type="entry name" value="O16G_dom_2"/>
</dbReference>
<dbReference type="InterPro" id="IPR017853">
    <property type="entry name" value="GH"/>
</dbReference>
<dbReference type="Pfam" id="PF00128">
    <property type="entry name" value="Alpha-amylase"/>
    <property type="match status" value="1"/>
</dbReference>
<dbReference type="SUPFAM" id="SSF51011">
    <property type="entry name" value="Glycosyl hydrolase domain"/>
    <property type="match status" value="1"/>
</dbReference>
<organism evidence="5 6">
    <name type="scientific">Alkalibacterium pelagium</name>
    <dbReference type="NCBI Taxonomy" id="426702"/>
    <lineage>
        <taxon>Bacteria</taxon>
        <taxon>Bacillati</taxon>
        <taxon>Bacillota</taxon>
        <taxon>Bacilli</taxon>
        <taxon>Lactobacillales</taxon>
        <taxon>Carnobacteriaceae</taxon>
        <taxon>Alkalibacterium</taxon>
    </lineage>
</organism>
<dbReference type="OrthoDB" id="9805159at2"/>
<evidence type="ECO:0000256" key="1">
    <source>
        <dbReference type="ARBA" id="ARBA00008061"/>
    </source>
</evidence>
<dbReference type="InterPro" id="IPR056300">
    <property type="entry name" value="SusG-like_C"/>
</dbReference>
<evidence type="ECO:0000256" key="3">
    <source>
        <dbReference type="ARBA" id="ARBA00023295"/>
    </source>
</evidence>
<keyword evidence="2" id="KW-0378">Hydrolase</keyword>
<keyword evidence="6" id="KW-1185">Reference proteome</keyword>